<keyword evidence="2" id="KW-1133">Transmembrane helix</keyword>
<reference evidence="3" key="1">
    <citation type="submission" date="2020-01" db="EMBL/GenBank/DDBJ databases">
        <authorList>
            <person name="Rat A."/>
        </authorList>
    </citation>
    <scope>NUCLEOTIDE SEQUENCE</scope>
    <source>
        <strain evidence="3">LMG 31231</strain>
    </source>
</reference>
<sequence>MAIGSKYSRERRRRRGQFVLRVAKWLVVLGIFLGLGVAAYRTGLELANSEVTRLEARLDEVATEARDYQMRNARLDSELRQAREANAALQRRYDRDVPTGDAAALFSLAQQRIASGLPRARVEQVLRDAAPVRRCEGRGQSRRFAVAYGPRVPENTGFELLDGLVRVVVSAPNQTDDLARAASVVVTVAGADPVTLTGLPQRHPVVLGNAEMTLNVISEIRGFATVSLTTCGG</sequence>
<name>A0A9X9X1T2_9PROT</name>
<accession>A0A9X9X1T2</accession>
<keyword evidence="4" id="KW-1185">Reference proteome</keyword>
<evidence type="ECO:0000313" key="3">
    <source>
        <dbReference type="EMBL" id="MBR0673361.1"/>
    </source>
</evidence>
<proteinExistence type="predicted"/>
<keyword evidence="2" id="KW-0472">Membrane</keyword>
<reference evidence="3" key="2">
    <citation type="journal article" date="2021" name="Syst. Appl. Microbiol.">
        <title>Roseomonas hellenica sp. nov., isolated from roots of wild-growing Alkanna tinctoria.</title>
        <authorList>
            <person name="Rat A."/>
            <person name="Naranjo H.D."/>
            <person name="Lebbe L."/>
            <person name="Cnockaert M."/>
            <person name="Krigas N."/>
            <person name="Grigoriadou K."/>
            <person name="Maloupa E."/>
            <person name="Willems A."/>
        </authorList>
    </citation>
    <scope>NUCLEOTIDE SEQUENCE</scope>
    <source>
        <strain evidence="3">LMG 31231</strain>
    </source>
</reference>
<feature type="transmembrane region" description="Helical" evidence="2">
    <location>
        <begin position="21"/>
        <end position="40"/>
    </location>
</feature>
<feature type="coiled-coil region" evidence="1">
    <location>
        <begin position="44"/>
        <end position="92"/>
    </location>
</feature>
<dbReference type="Proteomes" id="UP001138751">
    <property type="component" value="Unassembled WGS sequence"/>
</dbReference>
<organism evidence="3 4">
    <name type="scientific">Neoroseomonas soli</name>
    <dbReference type="NCBI Taxonomy" id="1081025"/>
    <lineage>
        <taxon>Bacteria</taxon>
        <taxon>Pseudomonadati</taxon>
        <taxon>Pseudomonadota</taxon>
        <taxon>Alphaproteobacteria</taxon>
        <taxon>Acetobacterales</taxon>
        <taxon>Acetobacteraceae</taxon>
        <taxon>Neoroseomonas</taxon>
    </lineage>
</organism>
<keyword evidence="1" id="KW-0175">Coiled coil</keyword>
<evidence type="ECO:0000256" key="2">
    <source>
        <dbReference type="SAM" id="Phobius"/>
    </source>
</evidence>
<protein>
    <submittedName>
        <fullName evidence="3">Uncharacterized protein</fullName>
    </submittedName>
</protein>
<dbReference type="EMBL" id="JAAEDM010000068">
    <property type="protein sequence ID" value="MBR0673361.1"/>
    <property type="molecule type" value="Genomic_DNA"/>
</dbReference>
<dbReference type="RefSeq" id="WP_211863770.1">
    <property type="nucleotide sequence ID" value="NZ_JAAEDM010000068.1"/>
</dbReference>
<evidence type="ECO:0000313" key="4">
    <source>
        <dbReference type="Proteomes" id="UP001138751"/>
    </source>
</evidence>
<comment type="caution">
    <text evidence="3">The sequence shown here is derived from an EMBL/GenBank/DDBJ whole genome shotgun (WGS) entry which is preliminary data.</text>
</comment>
<evidence type="ECO:0000256" key="1">
    <source>
        <dbReference type="SAM" id="Coils"/>
    </source>
</evidence>
<dbReference type="AlphaFoldDB" id="A0A9X9X1T2"/>
<keyword evidence="2" id="KW-0812">Transmembrane</keyword>
<gene>
    <name evidence="3" type="ORF">GXW76_19465</name>
</gene>